<feature type="compositionally biased region" description="Low complexity" evidence="1">
    <location>
        <begin position="37"/>
        <end position="50"/>
    </location>
</feature>
<feature type="region of interest" description="Disordered" evidence="1">
    <location>
        <begin position="27"/>
        <end position="78"/>
    </location>
</feature>
<proteinExistence type="predicted"/>
<keyword evidence="3" id="KW-1185">Reference proteome</keyword>
<gene>
    <name evidence="2" type="ORF">ACFSBL_18095</name>
</gene>
<evidence type="ECO:0000313" key="3">
    <source>
        <dbReference type="Proteomes" id="UP001597034"/>
    </source>
</evidence>
<sequence>MNRRRILATTTSTLAVASLAGCLGSLTGQDDTDESTPTDTMHTPTDTTHAPTDDDIAETTAGESEPLPEEQQFDADHPIRVQNYDSTAYTLTLRFRKDDDVVHSMTVDVAADSDEVVYNLEQLQPDGIVQYRVVAEVGSNQDSRAVQTNACFGDVNVNISDGEPTVGFEIC</sequence>
<dbReference type="AlphaFoldDB" id="A0ABD6DQE7"/>
<evidence type="ECO:0000313" key="2">
    <source>
        <dbReference type="EMBL" id="MFD1647607.1"/>
    </source>
</evidence>
<protein>
    <submittedName>
        <fullName evidence="2">Uncharacterized protein</fullName>
    </submittedName>
</protein>
<accession>A0ABD6DQE7</accession>
<reference evidence="2 3" key="1">
    <citation type="journal article" date="2019" name="Int. J. Syst. Evol. Microbiol.">
        <title>The Global Catalogue of Microorganisms (GCM) 10K type strain sequencing project: providing services to taxonomists for standard genome sequencing and annotation.</title>
        <authorList>
            <consortium name="The Broad Institute Genomics Platform"/>
            <consortium name="The Broad Institute Genome Sequencing Center for Infectious Disease"/>
            <person name="Wu L."/>
            <person name="Ma J."/>
        </authorList>
    </citation>
    <scope>NUCLEOTIDE SEQUENCE [LARGE SCALE GENOMIC DNA]</scope>
    <source>
        <strain evidence="2 3">CGMCC 1.10390</strain>
    </source>
</reference>
<name>A0ABD6DQE7_9EURY</name>
<dbReference type="EMBL" id="JBHUDO010000004">
    <property type="protein sequence ID" value="MFD1647607.1"/>
    <property type="molecule type" value="Genomic_DNA"/>
</dbReference>
<dbReference type="PROSITE" id="PS51257">
    <property type="entry name" value="PROKAR_LIPOPROTEIN"/>
    <property type="match status" value="1"/>
</dbReference>
<dbReference type="Proteomes" id="UP001597034">
    <property type="component" value="Unassembled WGS sequence"/>
</dbReference>
<organism evidence="2 3">
    <name type="scientific">Haloarchaeobius litoreus</name>
    <dbReference type="NCBI Taxonomy" id="755306"/>
    <lineage>
        <taxon>Archaea</taxon>
        <taxon>Methanobacteriati</taxon>
        <taxon>Methanobacteriota</taxon>
        <taxon>Stenosarchaea group</taxon>
        <taxon>Halobacteria</taxon>
        <taxon>Halobacteriales</taxon>
        <taxon>Halorubellaceae</taxon>
        <taxon>Haloarchaeobius</taxon>
    </lineage>
</organism>
<evidence type="ECO:0000256" key="1">
    <source>
        <dbReference type="SAM" id="MobiDB-lite"/>
    </source>
</evidence>
<dbReference type="RefSeq" id="WP_256401912.1">
    <property type="nucleotide sequence ID" value="NZ_JANHJR010000004.1"/>
</dbReference>
<comment type="caution">
    <text evidence="2">The sequence shown here is derived from an EMBL/GenBank/DDBJ whole genome shotgun (WGS) entry which is preliminary data.</text>
</comment>